<evidence type="ECO:0000256" key="10">
    <source>
        <dbReference type="PIRSR" id="PIRSR000350-4"/>
    </source>
</evidence>
<keyword evidence="7 11" id="KW-0676">Redox-active center</keyword>
<evidence type="ECO:0000256" key="6">
    <source>
        <dbReference type="ARBA" id="ARBA00023157"/>
    </source>
</evidence>
<feature type="active site" description="Proton acceptor" evidence="8">
    <location>
        <position position="451"/>
    </location>
</feature>
<evidence type="ECO:0000256" key="2">
    <source>
        <dbReference type="ARBA" id="ARBA00022630"/>
    </source>
</evidence>
<dbReference type="GO" id="GO:0016668">
    <property type="term" value="F:oxidoreductase activity, acting on a sulfur group of donors, NAD(P) as acceptor"/>
    <property type="evidence" value="ECO:0007669"/>
    <property type="project" value="InterPro"/>
</dbReference>
<keyword evidence="9" id="KW-0520">NAD</keyword>
<keyword evidence="6" id="KW-1015">Disulfide bond</keyword>
<feature type="binding site" evidence="9">
    <location>
        <begin position="146"/>
        <end position="148"/>
    </location>
    <ligand>
        <name>FAD</name>
        <dbReference type="ChEBI" id="CHEBI:57692"/>
    </ligand>
</feature>
<feature type="domain" description="Pyridine nucleotide-disulphide oxidoreductase dimerisation" evidence="12">
    <location>
        <begin position="356"/>
        <end position="459"/>
    </location>
</feature>
<sequence>MRPTFDLAILGGGSAGYAAARTAAGLGMRVAVVEGGSRIGGLCILRGCMPTKTMLESAHRNHEIGRAKEFGIRVGKPRPDWKAILRRKDQLIAEFADYRQEQFEKGKFTFYRANGRFTGPHRLALKAVGKEKIPAEIEAKTFLVSTGSRTAFREIPGLEEVGYWTSDECLEASKPIKSLIILGGRAVALEFAQYYAHLGVKVTVIQRSERLLPESDPEVGDTLAKVFREEGSAVFCGTQIQRVVKRGKKKRVEFLQRGKKRSVEAEQILQALGREADLEGLNLSTIRVKTEKGKVATQLTQQTSVPHIFAAGDVCGPYEVVHLAIQQGELAARNAAAWVAGKELKETMDYRLKLEVIFTSPEAAGVGYSERECREKGWDIVTASYPFSDHGKSMVMGATDGFVKLIALKQKGEIVGAQVVGPHASDLIHEPLTILRYRGTAQEMAAMPHYHPTLSEIWTYPAEEIANLCLA</sequence>
<keyword evidence="3 9" id="KW-0274">FAD</keyword>
<reference evidence="14 15" key="1">
    <citation type="submission" date="2015-10" db="EMBL/GenBank/DDBJ databases">
        <title>Metagenome-Assembled Genomes uncover a global brackish microbiome.</title>
        <authorList>
            <person name="Hugerth L.W."/>
            <person name="Larsson J."/>
            <person name="Alneberg J."/>
            <person name="Lindh M.V."/>
            <person name="Legrand C."/>
            <person name="Pinhassi J."/>
            <person name="Andersson A.F."/>
        </authorList>
    </citation>
    <scope>NUCLEOTIDE SEQUENCE [LARGE SCALE GENOMIC DNA]</scope>
    <source>
        <strain evidence="14">BACL18 MAG-120507-bin52</strain>
    </source>
</reference>
<evidence type="ECO:0000259" key="12">
    <source>
        <dbReference type="Pfam" id="PF02852"/>
    </source>
</evidence>
<dbReference type="AlphaFoldDB" id="A0A0R2RMY8"/>
<evidence type="ECO:0000256" key="1">
    <source>
        <dbReference type="ARBA" id="ARBA00007532"/>
    </source>
</evidence>
<evidence type="ECO:0000256" key="5">
    <source>
        <dbReference type="ARBA" id="ARBA00023002"/>
    </source>
</evidence>
<feature type="binding site" evidence="9">
    <location>
        <position position="313"/>
    </location>
    <ligand>
        <name>FAD</name>
        <dbReference type="ChEBI" id="CHEBI:57692"/>
    </ligand>
</feature>
<dbReference type="SUPFAM" id="SSF51905">
    <property type="entry name" value="FAD/NAD(P)-binding domain"/>
    <property type="match status" value="1"/>
</dbReference>
<dbReference type="EMBL" id="LIBO01000068">
    <property type="protein sequence ID" value="KRO62498.1"/>
    <property type="molecule type" value="Genomic_DNA"/>
</dbReference>
<dbReference type="Gene3D" id="3.50.50.60">
    <property type="entry name" value="FAD/NAD(P)-binding domain"/>
    <property type="match status" value="2"/>
</dbReference>
<feature type="binding site" evidence="9">
    <location>
        <position position="273"/>
    </location>
    <ligand>
        <name>NAD(+)</name>
        <dbReference type="ChEBI" id="CHEBI:57540"/>
    </ligand>
</feature>
<dbReference type="Pfam" id="PF07992">
    <property type="entry name" value="Pyr_redox_2"/>
    <property type="match status" value="1"/>
</dbReference>
<comment type="similarity">
    <text evidence="1 11">Belongs to the class-I pyridine nucleotide-disulfide oxidoreductase family.</text>
</comment>
<dbReference type="InterPro" id="IPR012999">
    <property type="entry name" value="Pyr_OxRdtase_I_AS"/>
</dbReference>
<dbReference type="InterPro" id="IPR016156">
    <property type="entry name" value="FAD/NAD-linked_Rdtase_dimer_sf"/>
</dbReference>
<comment type="cofactor">
    <cofactor evidence="9">
        <name>FAD</name>
        <dbReference type="ChEBI" id="CHEBI:57692"/>
    </cofactor>
    <text evidence="9">Binds 1 FAD per subunit.</text>
</comment>
<accession>A0A0R2RMY8</accession>
<dbReference type="PIRSF" id="PIRSF000350">
    <property type="entry name" value="Mercury_reductase_MerA"/>
    <property type="match status" value="1"/>
</dbReference>
<evidence type="ECO:0000256" key="4">
    <source>
        <dbReference type="ARBA" id="ARBA00022857"/>
    </source>
</evidence>
<evidence type="ECO:0000256" key="3">
    <source>
        <dbReference type="ARBA" id="ARBA00022827"/>
    </source>
</evidence>
<dbReference type="FunFam" id="3.30.390.30:FF:000001">
    <property type="entry name" value="Dihydrolipoyl dehydrogenase"/>
    <property type="match status" value="1"/>
</dbReference>
<name>A0A0R2RMY8_9BACT</name>
<keyword evidence="9" id="KW-0547">Nucleotide-binding</keyword>
<organism evidence="14 15">
    <name type="scientific">Verrucomicrobia subdivision 6 bacterium BACL9 MAG-120507-bin52</name>
    <dbReference type="NCBI Taxonomy" id="1655590"/>
    <lineage>
        <taxon>Bacteria</taxon>
        <taxon>Pseudomonadati</taxon>
        <taxon>Verrucomicrobiota</taxon>
        <taxon>Verrucomicrobiia</taxon>
        <taxon>Verrucomicrobiales</taxon>
        <taxon>Verrucomicrobia subdivision 6</taxon>
    </lineage>
</organism>
<keyword evidence="2 11" id="KW-0285">Flavoprotein</keyword>
<dbReference type="Gene3D" id="3.30.390.30">
    <property type="match status" value="1"/>
</dbReference>
<dbReference type="SUPFAM" id="SSF55424">
    <property type="entry name" value="FAD/NAD-linked reductases, dimerisation (C-terminal) domain"/>
    <property type="match status" value="1"/>
</dbReference>
<evidence type="ECO:0008006" key="16">
    <source>
        <dbReference type="Google" id="ProtNLM"/>
    </source>
</evidence>
<dbReference type="GO" id="GO:0000166">
    <property type="term" value="F:nucleotide binding"/>
    <property type="evidence" value="ECO:0007669"/>
    <property type="project" value="UniProtKB-KW"/>
</dbReference>
<feature type="binding site" evidence="9">
    <location>
        <position position="52"/>
    </location>
    <ligand>
        <name>FAD</name>
        <dbReference type="ChEBI" id="CHEBI:57692"/>
    </ligand>
</feature>
<dbReference type="Pfam" id="PF02852">
    <property type="entry name" value="Pyr_redox_dim"/>
    <property type="match status" value="1"/>
</dbReference>
<evidence type="ECO:0000313" key="14">
    <source>
        <dbReference type="EMBL" id="KRO62498.1"/>
    </source>
</evidence>
<dbReference type="PRINTS" id="PR00411">
    <property type="entry name" value="PNDRDTASEI"/>
</dbReference>
<comment type="caution">
    <text evidence="14">The sequence shown here is derived from an EMBL/GenBank/DDBJ whole genome shotgun (WGS) entry which is preliminary data.</text>
</comment>
<feature type="domain" description="FAD/NAD(P)-binding" evidence="13">
    <location>
        <begin position="5"/>
        <end position="328"/>
    </location>
</feature>
<feature type="binding site" evidence="9">
    <location>
        <begin position="183"/>
        <end position="190"/>
    </location>
    <ligand>
        <name>NAD(+)</name>
        <dbReference type="ChEBI" id="CHEBI:57540"/>
    </ligand>
</feature>
<keyword evidence="5 11" id="KW-0560">Oxidoreductase</keyword>
<dbReference type="InterPro" id="IPR004099">
    <property type="entry name" value="Pyr_nucl-diS_OxRdtase_dimer"/>
</dbReference>
<dbReference type="Proteomes" id="UP000051269">
    <property type="component" value="Unassembled WGS sequence"/>
</dbReference>
<gene>
    <name evidence="14" type="ORF">ABR82_06410</name>
</gene>
<evidence type="ECO:0000256" key="9">
    <source>
        <dbReference type="PIRSR" id="PIRSR000350-3"/>
    </source>
</evidence>
<evidence type="ECO:0000256" key="7">
    <source>
        <dbReference type="ARBA" id="ARBA00023284"/>
    </source>
</evidence>
<dbReference type="InterPro" id="IPR036188">
    <property type="entry name" value="FAD/NAD-bd_sf"/>
</dbReference>
<evidence type="ECO:0000256" key="11">
    <source>
        <dbReference type="RuleBase" id="RU003691"/>
    </source>
</evidence>
<evidence type="ECO:0000259" key="13">
    <source>
        <dbReference type="Pfam" id="PF07992"/>
    </source>
</evidence>
<feature type="binding site" evidence="9">
    <location>
        <position position="115"/>
    </location>
    <ligand>
        <name>FAD</name>
        <dbReference type="ChEBI" id="CHEBI:57692"/>
    </ligand>
</feature>
<evidence type="ECO:0000256" key="8">
    <source>
        <dbReference type="PIRSR" id="PIRSR000350-2"/>
    </source>
</evidence>
<dbReference type="InterPro" id="IPR023753">
    <property type="entry name" value="FAD/NAD-binding_dom"/>
</dbReference>
<dbReference type="PRINTS" id="PR00368">
    <property type="entry name" value="FADPNR"/>
</dbReference>
<dbReference type="PANTHER" id="PTHR43014:SF5">
    <property type="entry name" value="GLUTATHIONE REDUCTASE (NADPH)"/>
    <property type="match status" value="1"/>
</dbReference>
<keyword evidence="4" id="KW-0521">NADP</keyword>
<dbReference type="InterPro" id="IPR001100">
    <property type="entry name" value="Pyr_nuc-diS_OxRdtase"/>
</dbReference>
<dbReference type="PANTHER" id="PTHR43014">
    <property type="entry name" value="MERCURIC REDUCTASE"/>
    <property type="match status" value="1"/>
</dbReference>
<protein>
    <recommendedName>
        <fullName evidence="16">Dihydrolipoyl dehydrogenase</fullName>
    </recommendedName>
</protein>
<proteinExistence type="inferred from homology"/>
<evidence type="ECO:0000313" key="15">
    <source>
        <dbReference type="Proteomes" id="UP000051269"/>
    </source>
</evidence>
<feature type="disulfide bond" description="Redox-active" evidence="10">
    <location>
        <begin position="43"/>
        <end position="48"/>
    </location>
</feature>
<dbReference type="PROSITE" id="PS00076">
    <property type="entry name" value="PYRIDINE_REDOX_1"/>
    <property type="match status" value="1"/>
</dbReference>